<feature type="non-terminal residue" evidence="5">
    <location>
        <position position="97"/>
    </location>
</feature>
<dbReference type="OrthoDB" id="6143927at2759"/>
<dbReference type="SUPFAM" id="SSF47090">
    <property type="entry name" value="PGBD-like"/>
    <property type="match status" value="1"/>
</dbReference>
<comment type="caution">
    <text evidence="5">The sequence shown here is derived from an EMBL/GenBank/DDBJ whole genome shotgun (WGS) entry which is preliminary data.</text>
</comment>
<gene>
    <name evidence="5" type="ORF">CUNI_LOCUS7522</name>
</gene>
<dbReference type="AlphaFoldDB" id="A0A8S3YYB5"/>
<name>A0A8S3YYB5_9EUPU</name>
<protein>
    <submittedName>
        <fullName evidence="5">Uncharacterized protein</fullName>
    </submittedName>
</protein>
<organism evidence="5 6">
    <name type="scientific">Candidula unifasciata</name>
    <dbReference type="NCBI Taxonomy" id="100452"/>
    <lineage>
        <taxon>Eukaryota</taxon>
        <taxon>Metazoa</taxon>
        <taxon>Spiralia</taxon>
        <taxon>Lophotrochozoa</taxon>
        <taxon>Mollusca</taxon>
        <taxon>Gastropoda</taxon>
        <taxon>Heterobranchia</taxon>
        <taxon>Euthyneura</taxon>
        <taxon>Panpulmonata</taxon>
        <taxon>Eupulmonata</taxon>
        <taxon>Stylommatophora</taxon>
        <taxon>Helicina</taxon>
        <taxon>Helicoidea</taxon>
        <taxon>Geomitridae</taxon>
        <taxon>Candidula</taxon>
    </lineage>
</organism>
<feature type="non-terminal residue" evidence="5">
    <location>
        <position position="1"/>
    </location>
</feature>
<evidence type="ECO:0000256" key="3">
    <source>
        <dbReference type="ARBA" id="ARBA00022729"/>
    </source>
</evidence>
<evidence type="ECO:0000256" key="1">
    <source>
        <dbReference type="ARBA" id="ARBA00001947"/>
    </source>
</evidence>
<keyword evidence="6" id="KW-1185">Reference proteome</keyword>
<comment type="similarity">
    <text evidence="2">Belongs to the peptidase M10A family.</text>
</comment>
<dbReference type="Proteomes" id="UP000678393">
    <property type="component" value="Unassembled WGS sequence"/>
</dbReference>
<dbReference type="EMBL" id="CAJHNH020001200">
    <property type="protein sequence ID" value="CAG5121964.1"/>
    <property type="molecule type" value="Genomic_DNA"/>
</dbReference>
<sequence>KYLAQFGYLRGPSRETQNLRSQDDLIRAIKALQRVRIPQTGFVDLRTQTLMLRPRCGNTDDFVDDVRVINDEEDGFQIRKRRYTVSTSRWPRTNITF</sequence>
<evidence type="ECO:0000313" key="5">
    <source>
        <dbReference type="EMBL" id="CAG5121964.1"/>
    </source>
</evidence>
<evidence type="ECO:0000256" key="4">
    <source>
        <dbReference type="ARBA" id="ARBA00023049"/>
    </source>
</evidence>
<evidence type="ECO:0000256" key="2">
    <source>
        <dbReference type="ARBA" id="ARBA00010370"/>
    </source>
</evidence>
<comment type="cofactor">
    <cofactor evidence="1">
        <name>Zn(2+)</name>
        <dbReference type="ChEBI" id="CHEBI:29105"/>
    </cofactor>
</comment>
<evidence type="ECO:0000313" key="6">
    <source>
        <dbReference type="Proteomes" id="UP000678393"/>
    </source>
</evidence>
<keyword evidence="3" id="KW-0732">Signal</keyword>
<dbReference type="PANTHER" id="PTHR10201:SF291">
    <property type="entry name" value="MATRIX METALLOPROTEINASE 1, ISOFORM C-RELATED"/>
    <property type="match status" value="1"/>
</dbReference>
<keyword evidence="4" id="KW-0378">Hydrolase</keyword>
<proteinExistence type="inferred from homology"/>
<dbReference type="InterPro" id="IPR036365">
    <property type="entry name" value="PGBD-like_sf"/>
</dbReference>
<dbReference type="InterPro" id="IPR024079">
    <property type="entry name" value="MetalloPept_cat_dom_sf"/>
</dbReference>
<dbReference type="GO" id="GO:0030198">
    <property type="term" value="P:extracellular matrix organization"/>
    <property type="evidence" value="ECO:0007669"/>
    <property type="project" value="TreeGrafter"/>
</dbReference>
<reference evidence="5" key="1">
    <citation type="submission" date="2021-04" db="EMBL/GenBank/DDBJ databases">
        <authorList>
            <consortium name="Molecular Ecology Group"/>
        </authorList>
    </citation>
    <scope>NUCLEOTIDE SEQUENCE</scope>
</reference>
<dbReference type="GO" id="GO:0030574">
    <property type="term" value="P:collagen catabolic process"/>
    <property type="evidence" value="ECO:0007669"/>
    <property type="project" value="TreeGrafter"/>
</dbReference>
<dbReference type="GO" id="GO:0004222">
    <property type="term" value="F:metalloendopeptidase activity"/>
    <property type="evidence" value="ECO:0007669"/>
    <property type="project" value="TreeGrafter"/>
</dbReference>
<accession>A0A8S3YYB5</accession>
<keyword evidence="4" id="KW-0645">Protease</keyword>
<dbReference type="PANTHER" id="PTHR10201">
    <property type="entry name" value="MATRIX METALLOPROTEINASE"/>
    <property type="match status" value="1"/>
</dbReference>
<dbReference type="Gene3D" id="3.40.390.10">
    <property type="entry name" value="Collagenase (Catalytic Domain)"/>
    <property type="match status" value="1"/>
</dbReference>
<keyword evidence="4" id="KW-0482">Metalloprotease</keyword>